<organism evidence="1">
    <name type="scientific">freshwater metagenome</name>
    <dbReference type="NCBI Taxonomy" id="449393"/>
    <lineage>
        <taxon>unclassified sequences</taxon>
        <taxon>metagenomes</taxon>
        <taxon>ecological metagenomes</taxon>
    </lineage>
</organism>
<name>A0A6J6BRP0_9ZZZZ</name>
<dbReference type="InterPro" id="IPR027610">
    <property type="entry name" value="SpoChClust_LIC12192"/>
</dbReference>
<proteinExistence type="predicted"/>
<dbReference type="AlphaFoldDB" id="A0A6J6BRP0"/>
<evidence type="ECO:0000313" key="1">
    <source>
        <dbReference type="EMBL" id="CAB4541636.1"/>
    </source>
</evidence>
<dbReference type="EMBL" id="CAEZSE010000173">
    <property type="protein sequence ID" value="CAB4541636.1"/>
    <property type="molecule type" value="Genomic_DNA"/>
</dbReference>
<protein>
    <submittedName>
        <fullName evidence="1">Unannotated protein</fullName>
    </submittedName>
</protein>
<reference evidence="1" key="1">
    <citation type="submission" date="2020-05" db="EMBL/GenBank/DDBJ databases">
        <authorList>
            <person name="Chiriac C."/>
            <person name="Salcher M."/>
            <person name="Ghai R."/>
            <person name="Kavagutti S V."/>
        </authorList>
    </citation>
    <scope>NUCLEOTIDE SEQUENCE</scope>
</reference>
<sequence>MKRLRGYIFARPFMGERAPQHVQNIILRDYCNKKGFELLLAATEYAMPDSFMILESVLDDLDSVDGVVFYSLYQLPTQSKIRNSVYSRALESGKSLHFAVEGMSITKPIDVDSVEQCLLVKTTLDNCITKVEV</sequence>
<gene>
    <name evidence="1" type="ORF">UFOPK1353_00961</name>
</gene>
<accession>A0A6J6BRP0</accession>
<dbReference type="NCBIfam" id="TIGR04323">
    <property type="entry name" value="SpoChoClust_1"/>
    <property type="match status" value="1"/>
</dbReference>